<dbReference type="eggNOG" id="COG3642">
    <property type="taxonomic scope" value="Bacteria"/>
</dbReference>
<dbReference type="STRING" id="763034.HMPREF9446_03132"/>
<dbReference type="Pfam" id="PF06293">
    <property type="entry name" value="Kdo"/>
    <property type="match status" value="1"/>
</dbReference>
<dbReference type="RefSeq" id="WP_009126353.1">
    <property type="nucleotide sequence ID" value="NZ_GL882689.1"/>
</dbReference>
<dbReference type="GeneID" id="86050542"/>
<keyword evidence="2" id="KW-1185">Reference proteome</keyword>
<dbReference type="SUPFAM" id="SSF56112">
    <property type="entry name" value="Protein kinase-like (PK-like)"/>
    <property type="match status" value="1"/>
</dbReference>
<accession>F3PWJ6</accession>
<comment type="caution">
    <text evidence="1">The sequence shown here is derived from an EMBL/GenBank/DDBJ whole genome shotgun (WGS) entry which is preliminary data.</text>
</comment>
<evidence type="ECO:0000313" key="1">
    <source>
        <dbReference type="EMBL" id="EGF51925.1"/>
    </source>
</evidence>
<dbReference type="HOGENOM" id="CLU_079054_0_0_10"/>
<dbReference type="AlphaFoldDB" id="F3PWJ6"/>
<organism evidence="1 2">
    <name type="scientific">Bacteroides fluxus YIT 12057</name>
    <dbReference type="NCBI Taxonomy" id="763034"/>
    <lineage>
        <taxon>Bacteria</taxon>
        <taxon>Pseudomonadati</taxon>
        <taxon>Bacteroidota</taxon>
        <taxon>Bacteroidia</taxon>
        <taxon>Bacteroidales</taxon>
        <taxon>Bacteroidaceae</taxon>
        <taxon>Bacteroides</taxon>
    </lineage>
</organism>
<reference evidence="1 2" key="1">
    <citation type="submission" date="2011-02" db="EMBL/GenBank/DDBJ databases">
        <authorList>
            <person name="Weinstock G."/>
            <person name="Sodergren E."/>
            <person name="Clifton S."/>
            <person name="Fulton L."/>
            <person name="Fulton B."/>
            <person name="Courtney L."/>
            <person name="Fronick C."/>
            <person name="Harrison M."/>
            <person name="Strong C."/>
            <person name="Farmer C."/>
            <person name="Delahaunty K."/>
            <person name="Markovic C."/>
            <person name="Hall O."/>
            <person name="Minx P."/>
            <person name="Tomlinson C."/>
            <person name="Mitreva M."/>
            <person name="Hou S."/>
            <person name="Chen J."/>
            <person name="Wollam A."/>
            <person name="Pepin K.H."/>
            <person name="Johnson M."/>
            <person name="Bhonagiri V."/>
            <person name="Zhang X."/>
            <person name="Suruliraj S."/>
            <person name="Warren W."/>
            <person name="Chinwalla A."/>
            <person name="Mardis E.R."/>
            <person name="Wilson R.K."/>
        </authorList>
    </citation>
    <scope>NUCLEOTIDE SEQUENCE [LARGE SCALE GENOMIC DNA]</scope>
    <source>
        <strain evidence="1 2">YIT 12057</strain>
    </source>
</reference>
<protein>
    <submittedName>
        <fullName evidence="1">Conserved domain protein</fullName>
    </submittedName>
</protein>
<dbReference type="EMBL" id="AFBN01000096">
    <property type="protein sequence ID" value="EGF51925.1"/>
    <property type="molecule type" value="Genomic_DNA"/>
</dbReference>
<sequence>MRIIILPKYQIFRPFISQLPGIFDTSGKILYQGRNTIKSFIYNNREWIVKRYKKPNLIQQIIYTFFKKSKAERAYLYAQILQSKGISTPEGIAYIEQKKNGLVHEYFFISTPCNIPAIYPTLGGSEEFDTYLADCLAAFFVQMHTKGFLHGDPNLNNILYHKDKEGNVSFSVIDTNRSVFKSSPTQQECLDNLKRITHQRKLLQYITTQYAILRKWDTGQSVETVMKALDKFEKRRKVKHAIKKMCHFKHSSTAK</sequence>
<name>F3PWJ6_9BACE</name>
<dbReference type="InterPro" id="IPR011009">
    <property type="entry name" value="Kinase-like_dom_sf"/>
</dbReference>
<dbReference type="Gene3D" id="1.10.510.10">
    <property type="entry name" value="Transferase(Phosphotransferase) domain 1"/>
    <property type="match status" value="1"/>
</dbReference>
<proteinExistence type="predicted"/>
<dbReference type="Proteomes" id="UP000003416">
    <property type="component" value="Unassembled WGS sequence"/>
</dbReference>
<evidence type="ECO:0000313" key="2">
    <source>
        <dbReference type="Proteomes" id="UP000003416"/>
    </source>
</evidence>
<gene>
    <name evidence="1" type="ORF">HMPREF9446_03132</name>
</gene>